<evidence type="ECO:0000313" key="1">
    <source>
        <dbReference type="EMBL" id="KAK7068451.1"/>
    </source>
</evidence>
<proteinExistence type="predicted"/>
<dbReference type="AlphaFoldDB" id="A0AAN8ZTX9"/>
<comment type="caution">
    <text evidence="1">The sequence shown here is derived from an EMBL/GenBank/DDBJ whole genome shotgun (WGS) entry which is preliminary data.</text>
</comment>
<name>A0AAN8ZTX9_HALRR</name>
<dbReference type="Proteomes" id="UP001381693">
    <property type="component" value="Unassembled WGS sequence"/>
</dbReference>
<gene>
    <name evidence="1" type="ORF">SK128_027717</name>
</gene>
<dbReference type="PROSITE" id="PS51257">
    <property type="entry name" value="PROKAR_LIPOPROTEIN"/>
    <property type="match status" value="1"/>
</dbReference>
<keyword evidence="2" id="KW-1185">Reference proteome</keyword>
<accession>A0AAN8ZTX9</accession>
<protein>
    <submittedName>
        <fullName evidence="1">Uncharacterized protein</fullName>
    </submittedName>
</protein>
<organism evidence="1 2">
    <name type="scientific">Halocaridina rubra</name>
    <name type="common">Hawaiian red shrimp</name>
    <dbReference type="NCBI Taxonomy" id="373956"/>
    <lineage>
        <taxon>Eukaryota</taxon>
        <taxon>Metazoa</taxon>
        <taxon>Ecdysozoa</taxon>
        <taxon>Arthropoda</taxon>
        <taxon>Crustacea</taxon>
        <taxon>Multicrustacea</taxon>
        <taxon>Malacostraca</taxon>
        <taxon>Eumalacostraca</taxon>
        <taxon>Eucarida</taxon>
        <taxon>Decapoda</taxon>
        <taxon>Pleocyemata</taxon>
        <taxon>Caridea</taxon>
        <taxon>Atyoidea</taxon>
        <taxon>Atyidae</taxon>
        <taxon>Halocaridina</taxon>
    </lineage>
</organism>
<evidence type="ECO:0000313" key="2">
    <source>
        <dbReference type="Proteomes" id="UP001381693"/>
    </source>
</evidence>
<reference evidence="1 2" key="1">
    <citation type="submission" date="2023-11" db="EMBL/GenBank/DDBJ databases">
        <title>Halocaridina rubra genome assembly.</title>
        <authorList>
            <person name="Smith C."/>
        </authorList>
    </citation>
    <scope>NUCLEOTIDE SEQUENCE [LARGE SCALE GENOMIC DNA]</scope>
    <source>
        <strain evidence="1">EP-1</strain>
        <tissue evidence="1">Whole</tissue>
    </source>
</reference>
<sequence length="245" mass="28439">MDSHPRRKILTLSIVLLISCIYVHKRFFYSEQKNILAYASKRTLITHRCRSLFTIDESVIQALLYQASNNTNENNYSSTRKGGEGHYHEVSTDKYTLLASFLPVALKMKKVNLSTGGYLEKENAEELPILLRQRRIDNAGAFPLANCAIASYSDMWQYSSCIKKWIELAGSLRIYFMGDSKVRYLFNEFLQQTNEEYNYTIKVADRNGSFELFQTVKERAKTIQEAITDKDPNFRIKFRCGIYIN</sequence>
<dbReference type="EMBL" id="JAXCGZ010017243">
    <property type="protein sequence ID" value="KAK7068451.1"/>
    <property type="molecule type" value="Genomic_DNA"/>
</dbReference>